<feature type="signal peptide" evidence="1">
    <location>
        <begin position="1"/>
        <end position="20"/>
    </location>
</feature>
<keyword evidence="1" id="KW-0732">Signal</keyword>
<proteinExistence type="predicted"/>
<comment type="caution">
    <text evidence="2">The sequence shown here is derived from an EMBL/GenBank/DDBJ whole genome shotgun (WGS) entry which is preliminary data.</text>
</comment>
<dbReference type="EMBL" id="DTEI01000063">
    <property type="protein sequence ID" value="HGU15726.1"/>
    <property type="molecule type" value="Genomic_DNA"/>
</dbReference>
<organism evidence="2">
    <name type="scientific">Thermodesulfobacterium geofontis</name>
    <dbReference type="NCBI Taxonomy" id="1295609"/>
    <lineage>
        <taxon>Bacteria</taxon>
        <taxon>Pseudomonadati</taxon>
        <taxon>Thermodesulfobacteriota</taxon>
        <taxon>Thermodesulfobacteria</taxon>
        <taxon>Thermodesulfobacteriales</taxon>
        <taxon>Thermodesulfobacteriaceae</taxon>
        <taxon>Thermodesulfobacterium</taxon>
    </lineage>
</organism>
<sequence>MKSFILWVLIFCVIPLLAFAQEVFKDNFPNGKPELRWAAFPFFNLDNLEGKKVSDAPDGDGGIGVLGNKNVGGFASLSYAVTPEVENFYLEAYLYCPVTEEEKGPLVGNCFFNRSCSW</sequence>
<reference evidence="2" key="1">
    <citation type="journal article" date="2020" name="mSystems">
        <title>Genome- and Community-Level Interaction Insights into Carbon Utilization and Element Cycling Functions of Hydrothermarchaeota in Hydrothermal Sediment.</title>
        <authorList>
            <person name="Zhou Z."/>
            <person name="Liu Y."/>
            <person name="Xu W."/>
            <person name="Pan J."/>
            <person name="Luo Z.H."/>
            <person name="Li M."/>
        </authorList>
    </citation>
    <scope>NUCLEOTIDE SEQUENCE [LARGE SCALE GENOMIC DNA]</scope>
    <source>
        <strain evidence="2">SpSt-711</strain>
    </source>
</reference>
<protein>
    <submittedName>
        <fullName evidence="2">Uncharacterized protein</fullName>
    </submittedName>
</protein>
<evidence type="ECO:0000256" key="1">
    <source>
        <dbReference type="SAM" id="SignalP"/>
    </source>
</evidence>
<evidence type="ECO:0000313" key="2">
    <source>
        <dbReference type="EMBL" id="HGU15726.1"/>
    </source>
</evidence>
<dbReference type="AlphaFoldDB" id="A0A7V4JQ69"/>
<gene>
    <name evidence="2" type="ORF">ENU91_03610</name>
</gene>
<accession>A0A7V4JQ69</accession>
<name>A0A7V4JQ69_9BACT</name>
<feature type="chain" id="PRO_5031239122" evidence="1">
    <location>
        <begin position="21"/>
        <end position="118"/>
    </location>
</feature>